<dbReference type="Gene3D" id="3.10.180.10">
    <property type="entry name" value="2,3-Dihydroxybiphenyl 1,2-Dioxygenase, domain 1"/>
    <property type="match status" value="2"/>
</dbReference>
<keyword evidence="6 8" id="KW-0560">Oxidoreductase</keyword>
<comment type="caution">
    <text evidence="10">The sequence shown here is derived from an EMBL/GenBank/DDBJ whole genome shotgun (WGS) entry which is preliminary data.</text>
</comment>
<dbReference type="GO" id="GO:0008198">
    <property type="term" value="F:ferrous iron binding"/>
    <property type="evidence" value="ECO:0007669"/>
    <property type="project" value="InterPro"/>
</dbReference>
<comment type="similarity">
    <text evidence="2 8">Belongs to the extradiol ring-cleavage dioxygenase family.</text>
</comment>
<evidence type="ECO:0000259" key="9">
    <source>
        <dbReference type="PROSITE" id="PS51819"/>
    </source>
</evidence>
<dbReference type="AlphaFoldDB" id="A0A5A7S0D4"/>
<dbReference type="PROSITE" id="PS51819">
    <property type="entry name" value="VOC"/>
    <property type="match status" value="2"/>
</dbReference>
<keyword evidence="3" id="KW-0479">Metal-binding</keyword>
<protein>
    <submittedName>
        <fullName evidence="10">2,3-dihydroxybiphenyl 1,2-dioxygenase</fullName>
    </submittedName>
</protein>
<dbReference type="CDD" id="cd07237">
    <property type="entry name" value="BphC1-RGP6_C_like"/>
    <property type="match status" value="1"/>
</dbReference>
<keyword evidence="7 8" id="KW-0408">Iron</keyword>
<keyword evidence="4 8" id="KW-0058">Aromatic hydrocarbons catabolism</keyword>
<dbReference type="Pfam" id="PF00903">
    <property type="entry name" value="Glyoxalase"/>
    <property type="match status" value="1"/>
</dbReference>
<dbReference type="OrthoDB" id="6909416at2"/>
<dbReference type="InterPro" id="IPR029068">
    <property type="entry name" value="Glyas_Bleomycin-R_OHBP_Dase"/>
</dbReference>
<evidence type="ECO:0000313" key="10">
    <source>
        <dbReference type="EMBL" id="KAA0015976.1"/>
    </source>
</evidence>
<evidence type="ECO:0000256" key="6">
    <source>
        <dbReference type="ARBA" id="ARBA00023002"/>
    </source>
</evidence>
<organism evidence="10 11">
    <name type="scientific">Antrihabitans cavernicola</name>
    <dbReference type="NCBI Taxonomy" id="2495913"/>
    <lineage>
        <taxon>Bacteria</taxon>
        <taxon>Bacillati</taxon>
        <taxon>Actinomycetota</taxon>
        <taxon>Actinomycetes</taxon>
        <taxon>Mycobacteriales</taxon>
        <taxon>Nocardiaceae</taxon>
        <taxon>Antrihabitans</taxon>
    </lineage>
</organism>
<keyword evidence="5 8" id="KW-0223">Dioxygenase</keyword>
<dbReference type="GO" id="GO:0051213">
    <property type="term" value="F:dioxygenase activity"/>
    <property type="evidence" value="ECO:0007669"/>
    <property type="project" value="UniProtKB-KW"/>
</dbReference>
<dbReference type="EMBL" id="VLNY01000032">
    <property type="protein sequence ID" value="KAA0015976.1"/>
    <property type="molecule type" value="Genomic_DNA"/>
</dbReference>
<dbReference type="PROSITE" id="PS00082">
    <property type="entry name" value="EXTRADIOL_DIOXYGENAS"/>
    <property type="match status" value="1"/>
</dbReference>
<comment type="cofactor">
    <cofactor evidence="1 8">
        <name>Fe(2+)</name>
        <dbReference type="ChEBI" id="CHEBI:29033"/>
    </cofactor>
</comment>
<keyword evidence="11" id="KW-1185">Reference proteome</keyword>
<evidence type="ECO:0000313" key="11">
    <source>
        <dbReference type="Proteomes" id="UP000322244"/>
    </source>
</evidence>
<feature type="domain" description="VOC" evidence="9">
    <location>
        <begin position="143"/>
        <end position="267"/>
    </location>
</feature>
<dbReference type="InterPro" id="IPR037523">
    <property type="entry name" value="VOC_core"/>
</dbReference>
<evidence type="ECO:0000256" key="2">
    <source>
        <dbReference type="ARBA" id="ARBA00008784"/>
    </source>
</evidence>
<evidence type="ECO:0000256" key="8">
    <source>
        <dbReference type="RuleBase" id="RU000683"/>
    </source>
</evidence>
<name>A0A5A7S0D4_9NOCA</name>
<feature type="domain" description="VOC" evidence="9">
    <location>
        <begin position="6"/>
        <end position="121"/>
    </location>
</feature>
<sequence>MPEIKSLGYVNIQTTDMDRWRALAFDVLGLAEGAGPDEEALYLRTDERSARLIVAPGDTDRVNAIGWEVRDHNALESVRAGVRGAGISGEILPVAEADRRRVEEVFAFTDPVGTTVEVFHGPSLDHSPVVTPFGNRFVTGSMGLGHVVVPAADVDAAFDFYVNTLSFYSRGSYRIPTPPQVPPLRLRFLGVNERHHSLALIPAPKTGPGLIHIMVEVDSLDDVGRALDRSLNDKFSISSTLGRHTNDKMVSFYVRAPGGWDIEYGCAGTRVDEAYYTAEEITADSYWGHDWSGSEPLAAMT</sequence>
<evidence type="ECO:0000256" key="1">
    <source>
        <dbReference type="ARBA" id="ARBA00001954"/>
    </source>
</evidence>
<reference evidence="10 11" key="1">
    <citation type="submission" date="2019-07" db="EMBL/GenBank/DDBJ databases">
        <title>Rhodococcus cavernicolus sp. nov., isolated from a cave.</title>
        <authorList>
            <person name="Lee S.D."/>
        </authorList>
    </citation>
    <scope>NUCLEOTIDE SEQUENCE [LARGE SCALE GENOMIC DNA]</scope>
    <source>
        <strain evidence="10 11">C1-24</strain>
    </source>
</reference>
<dbReference type="Pfam" id="PF22632">
    <property type="entry name" value="BphC_D1"/>
    <property type="match status" value="1"/>
</dbReference>
<dbReference type="SUPFAM" id="SSF54593">
    <property type="entry name" value="Glyoxalase/Bleomycin resistance protein/Dihydroxybiphenyl dioxygenase"/>
    <property type="match status" value="1"/>
</dbReference>
<evidence type="ECO:0000256" key="4">
    <source>
        <dbReference type="ARBA" id="ARBA00022797"/>
    </source>
</evidence>
<dbReference type="CDD" id="cd07252">
    <property type="entry name" value="BphC1-RGP6_N_like"/>
    <property type="match status" value="1"/>
</dbReference>
<evidence type="ECO:0000256" key="3">
    <source>
        <dbReference type="ARBA" id="ARBA00022723"/>
    </source>
</evidence>
<gene>
    <name evidence="10" type="ORF">FOY51_26860</name>
</gene>
<dbReference type="Proteomes" id="UP000322244">
    <property type="component" value="Unassembled WGS sequence"/>
</dbReference>
<dbReference type="InterPro" id="IPR000486">
    <property type="entry name" value="Xdiol_ring_cleave_dOase_1/2"/>
</dbReference>
<dbReference type="InterPro" id="IPR004360">
    <property type="entry name" value="Glyas_Fos-R_dOase_dom"/>
</dbReference>
<evidence type="ECO:0000256" key="7">
    <source>
        <dbReference type="ARBA" id="ARBA00023004"/>
    </source>
</evidence>
<accession>A0A5A7S0D4</accession>
<proteinExistence type="inferred from homology"/>
<dbReference type="RefSeq" id="WP_149433336.1">
    <property type="nucleotide sequence ID" value="NZ_VLNY01000032.1"/>
</dbReference>
<evidence type="ECO:0000256" key="5">
    <source>
        <dbReference type="ARBA" id="ARBA00022964"/>
    </source>
</evidence>